<evidence type="ECO:0000313" key="1">
    <source>
        <dbReference type="EMBL" id="SFE10019.1"/>
    </source>
</evidence>
<keyword evidence="2" id="KW-1185">Reference proteome</keyword>
<name>A0A1I1XS02_9BURK</name>
<gene>
    <name evidence="1" type="ORF">SAMN04489710_11477</name>
</gene>
<protein>
    <submittedName>
        <fullName evidence="1">Uncharacterized protein</fullName>
    </submittedName>
</protein>
<accession>A0A1I1XS02</accession>
<dbReference type="Proteomes" id="UP000199517">
    <property type="component" value="Unassembled WGS sequence"/>
</dbReference>
<sequence length="291" mass="31150">MSLDPVILAELLRGGPPMWVSGRAYPAGVEARSPANWQRYVRINAGAGATDPSIDDVNWLLWSKRIEDAVAVTNTAVGQVNTSVGNVSAAVTQLSGKVDAISRVWTAAASVAQGALVASPADKEIYRRAAATGTSATDPADDTTNYFAHSYQRTTSLPTGYLVPTNYPDQVRGITKTAQTNIAQATRMQVLSVTGRGQLLHIGNFRSVSGTGGSRMEIWVDGRKVYEWEAVGAVNYYAAHLGSVYKVGDDVVVAPGTPVVFRRSLAVWLTPTYSPWVGTNDYVGHSFRTEA</sequence>
<dbReference type="OrthoDB" id="8919918at2"/>
<dbReference type="EMBL" id="FOMQ01000014">
    <property type="protein sequence ID" value="SFE10019.1"/>
    <property type="molecule type" value="Genomic_DNA"/>
</dbReference>
<evidence type="ECO:0000313" key="2">
    <source>
        <dbReference type="Proteomes" id="UP000199517"/>
    </source>
</evidence>
<dbReference type="AlphaFoldDB" id="A0A1I1XS02"/>
<dbReference type="STRING" id="32040.SAMN04489710_11477"/>
<organism evidence="1 2">
    <name type="scientific">Paracidovorax konjaci</name>
    <dbReference type="NCBI Taxonomy" id="32040"/>
    <lineage>
        <taxon>Bacteria</taxon>
        <taxon>Pseudomonadati</taxon>
        <taxon>Pseudomonadota</taxon>
        <taxon>Betaproteobacteria</taxon>
        <taxon>Burkholderiales</taxon>
        <taxon>Comamonadaceae</taxon>
        <taxon>Paracidovorax</taxon>
    </lineage>
</organism>
<proteinExistence type="predicted"/>
<dbReference type="RefSeq" id="WP_139225772.1">
    <property type="nucleotide sequence ID" value="NZ_FOMQ01000014.1"/>
</dbReference>
<reference evidence="2" key="1">
    <citation type="submission" date="2016-10" db="EMBL/GenBank/DDBJ databases">
        <authorList>
            <person name="Varghese N."/>
            <person name="Submissions S."/>
        </authorList>
    </citation>
    <scope>NUCLEOTIDE SEQUENCE [LARGE SCALE GENOMIC DNA]</scope>
    <source>
        <strain evidence="2">DSM 7481</strain>
    </source>
</reference>